<sequence>MHVCCDGGFFLARAFLVHHYYPSSHREQTTAKVVNPGTCLLHSNCCFWDDGWALEHCDDYQGRSQV</sequence>
<protein>
    <submittedName>
        <fullName evidence="1">Uncharacterized protein</fullName>
    </submittedName>
</protein>
<name>A0AAD9D186_GLOAC</name>
<comment type="caution">
    <text evidence="1">The sequence shown here is derived from an EMBL/GenBank/DDBJ whole genome shotgun (WGS) entry which is preliminary data.</text>
</comment>
<reference evidence="1" key="1">
    <citation type="submission" date="2021-12" db="EMBL/GenBank/DDBJ databases">
        <title>Comparative genomics, transcriptomics and evolutionary studies reveal genomic signatures of adaptation to plant cell wall in hemibiotrophic fungi.</title>
        <authorList>
            <consortium name="DOE Joint Genome Institute"/>
            <person name="Baroncelli R."/>
            <person name="Diaz J.F."/>
            <person name="Benocci T."/>
            <person name="Peng M."/>
            <person name="Battaglia E."/>
            <person name="Haridas S."/>
            <person name="Andreopoulos W."/>
            <person name="Labutti K."/>
            <person name="Pangilinan J."/>
            <person name="Floch G.L."/>
            <person name="Makela M.R."/>
            <person name="Henrissat B."/>
            <person name="Grigoriev I.V."/>
            <person name="Crouch J.A."/>
            <person name="De Vries R.P."/>
            <person name="Sukno S.A."/>
            <person name="Thon M.R."/>
        </authorList>
    </citation>
    <scope>NUCLEOTIDE SEQUENCE</scope>
    <source>
        <strain evidence="1">CBS 112980</strain>
    </source>
</reference>
<organism evidence="1 2">
    <name type="scientific">Glomerella acutata</name>
    <name type="common">Colletotrichum acutatum</name>
    <dbReference type="NCBI Taxonomy" id="27357"/>
    <lineage>
        <taxon>Eukaryota</taxon>
        <taxon>Fungi</taxon>
        <taxon>Dikarya</taxon>
        <taxon>Ascomycota</taxon>
        <taxon>Pezizomycotina</taxon>
        <taxon>Sordariomycetes</taxon>
        <taxon>Hypocreomycetidae</taxon>
        <taxon>Glomerellales</taxon>
        <taxon>Glomerellaceae</taxon>
        <taxon>Colletotrichum</taxon>
        <taxon>Colletotrichum acutatum species complex</taxon>
    </lineage>
</organism>
<evidence type="ECO:0000313" key="2">
    <source>
        <dbReference type="Proteomes" id="UP001244207"/>
    </source>
</evidence>
<accession>A0AAD9D186</accession>
<proteinExistence type="predicted"/>
<dbReference type="Proteomes" id="UP001244207">
    <property type="component" value="Unassembled WGS sequence"/>
</dbReference>
<keyword evidence="2" id="KW-1185">Reference proteome</keyword>
<dbReference type="GeneID" id="85391086"/>
<evidence type="ECO:0000313" key="1">
    <source>
        <dbReference type="EMBL" id="KAK1730418.1"/>
    </source>
</evidence>
<dbReference type="AlphaFoldDB" id="A0AAD9D186"/>
<dbReference type="RefSeq" id="XP_060370473.1">
    <property type="nucleotide sequence ID" value="XM_060507187.1"/>
</dbReference>
<dbReference type="EMBL" id="JAHMHS010000007">
    <property type="protein sequence ID" value="KAK1730418.1"/>
    <property type="molecule type" value="Genomic_DNA"/>
</dbReference>
<gene>
    <name evidence="1" type="ORF">BDZ83DRAFT_602694</name>
</gene>